<evidence type="ECO:0000313" key="3">
    <source>
        <dbReference type="EMBL" id="GAA5795426.1"/>
    </source>
</evidence>
<dbReference type="InterPro" id="IPR001849">
    <property type="entry name" value="PH_domain"/>
</dbReference>
<proteinExistence type="predicted"/>
<dbReference type="Proteomes" id="UP001476247">
    <property type="component" value="Unassembled WGS sequence"/>
</dbReference>
<protein>
    <recommendedName>
        <fullName evidence="2">PH domain-containing protein</fullName>
    </recommendedName>
</protein>
<feature type="region of interest" description="Disordered" evidence="1">
    <location>
        <begin position="1"/>
        <end position="22"/>
    </location>
</feature>
<dbReference type="EMBL" id="BAABUJ010000004">
    <property type="protein sequence ID" value="GAA5795426.1"/>
    <property type="molecule type" value="Genomic_DNA"/>
</dbReference>
<comment type="caution">
    <text evidence="3">The sequence shown here is derived from an EMBL/GenBank/DDBJ whole genome shotgun (WGS) entry which is preliminary data.</text>
</comment>
<feature type="domain" description="PH" evidence="2">
    <location>
        <begin position="292"/>
        <end position="411"/>
    </location>
</feature>
<evidence type="ECO:0000256" key="1">
    <source>
        <dbReference type="SAM" id="MobiDB-lite"/>
    </source>
</evidence>
<dbReference type="PROSITE" id="PS50003">
    <property type="entry name" value="PH_DOMAIN"/>
    <property type="match status" value="1"/>
</dbReference>
<dbReference type="SUPFAM" id="SSF50729">
    <property type="entry name" value="PH domain-like"/>
    <property type="match status" value="1"/>
</dbReference>
<evidence type="ECO:0000259" key="2">
    <source>
        <dbReference type="PROSITE" id="PS50003"/>
    </source>
</evidence>
<evidence type="ECO:0000313" key="4">
    <source>
        <dbReference type="Proteomes" id="UP001476247"/>
    </source>
</evidence>
<gene>
    <name evidence="3" type="ORF">HPULCUR_000783</name>
</gene>
<accession>A0ABP9XKW2</accession>
<keyword evidence="4" id="KW-1185">Reference proteome</keyword>
<reference evidence="3 4" key="1">
    <citation type="submission" date="2024-04" db="EMBL/GenBank/DDBJ databases">
        <title>genome sequences of Mucor flavus KT1a and Helicostylum pulchrum KT1b strains isolation_sourced from the surface of a dry-aged beef.</title>
        <authorList>
            <person name="Toyotome T."/>
            <person name="Hosono M."/>
            <person name="Torimaru M."/>
            <person name="Fukuda K."/>
            <person name="Mikami N."/>
        </authorList>
    </citation>
    <scope>NUCLEOTIDE SEQUENCE [LARGE SCALE GENOMIC DNA]</scope>
    <source>
        <strain evidence="3 4">KT1b</strain>
    </source>
</reference>
<name>A0ABP9XKW2_9FUNG</name>
<organism evidence="3 4">
    <name type="scientific">Helicostylum pulchrum</name>
    <dbReference type="NCBI Taxonomy" id="562976"/>
    <lineage>
        <taxon>Eukaryota</taxon>
        <taxon>Fungi</taxon>
        <taxon>Fungi incertae sedis</taxon>
        <taxon>Mucoromycota</taxon>
        <taxon>Mucoromycotina</taxon>
        <taxon>Mucoromycetes</taxon>
        <taxon>Mucorales</taxon>
        <taxon>Mucorineae</taxon>
        <taxon>Mucoraceae</taxon>
        <taxon>Helicostylum</taxon>
    </lineage>
</organism>
<feature type="region of interest" description="Disordered" evidence="1">
    <location>
        <begin position="58"/>
        <end position="78"/>
    </location>
</feature>
<sequence length="456" mass="52839">MSTYSFRNPLLDNAQPDKLKDSHSSLKSFFSYCQLTSIRSKRIVPTFSSKEIRKSFIKSSSPSLPGKHRVKQRSEQSEPLVHYNGPLETLDRLPQEKLAWITKETSDDKELRHPLLDYPKSIVFRKPRNLNKASLGYRDSNDTSNSLRPKATFYIRVLQVINQNSSKPCLSRSSIELNRQIFSGSYAVSQKCGKHGSQANIDETYILDVDRSTTAKLSIYAQPKTAFGSLNPRFRQPEVCLGTQEFKISMRPTEKKLKRITLQDKETQHQYQVLVVYGTYVESRVMTLLDNKLIYEGFITVYTRGKFIPRWARYWAALYPGHIELYDFEYKERKKALYKISIKALIDVFHPPTDDDERLVDVGSLGLALQFSQESFDNSETQLDLEYRMYILPDDMDRSQEWEQAFMHAASLINEFRFDSTYVATKVDDTVFKLNDVQYGNDQIAGTMIISSKFLW</sequence>